<accession>A0A8T0IEY8</accession>
<evidence type="ECO:0000256" key="4">
    <source>
        <dbReference type="SAM" id="MobiDB-lite"/>
    </source>
</evidence>
<sequence length="2217" mass="244490">MFHIAAINDVDASRDFAEPLAPTKEAQESRLTQMYGEALSCLQYGQIENAQKLFQSILQDPISIKAQVEPVSGSNTMLQLRYSALKNLAETYSMQGSDHHGEAVDCFLQAAEIDGKDVVLWNRLGTLSCALGNLNVARRAFEEGLRCSPRHWSCMEKLVEILIAVGDESACLSVAKRLLKLSPSHPRALQIQQAIEQGVSARSFESSRTGQESYSGHKIYPKGFDLLEPEYFSLSFVCKRKLEDAHELEQQQKKRKVHVIDVNLPEASWFALVNAVTDVLKGGRFWNDNESMPNAQILVSPGGNQPEQQNPASAGVSAGLVNAAVKFTVHKSNPVIVDLNSEYKELGAGEETDMQYQDPHSNPTKTPEEVDREELGVSPLPAEPKTELATEIRIEGQKDVESASTQQKNQGSGERVEASRPLDSTKPPDLVTEWDQPSHERRSTRLEKLRSGSGRRLDKEGEGLSHSNDPARALKKTLEPFVIPVLDRPTSTSQSVAERIIKDEPLSGSNSSSISGPSKSAQGEGHQKGNGGHHPKGGEEKVVLRFLKEVADNSGIFHVAQLLLERVVASGSSQRKSLSWLLFLEKLTRMWAADRSAACSLFLAEVYMDMATSATNDTTASQCFQDCNYNVCCLIESATSHRPNENERRPGGLDADRGNVGASGNPEGGSREPSSGRADVPTFSMDKLLNNVNFTESSPLDERYDWSFWTRFHWLSGRLWVHSGQWEQAYREFERCQRILEYQERGGSCAVVLLPHCKLDKEISSDRVHGKLHELRVENILKHSAAKLLENGQYEELIHLLKPVLLEGNGRSSNSTTCASDDLKRGDAAVSSHELKGLEMLISACENIKPPNLVLALQCRELRLRLLCRAAGLAEVKIGDDNDSSFTSLDTEVDVTQATPSGPWSKIVAEEIHHISHCATLLSEAIEGPEGYKSISPVLGRTQLLLLTLMCHFVQTLSHRKINTGVANLSLSTQTYSNCFVDSAIAFCRLQHLLPAVPMEHQVALLVTLHDILAEYGLCCAGKDSEGGEGAFLKMNIKHLGALESRLKPQISKKSPVKICIDEPLEKEIVIDDDVMIIEKPSSRPVEANEVGGEEKPVNESNDVTLLDEESEEAEAEAIEKKRVELGIDYALDQSFFCLYGLNLRGEATGSEGLMEHQNTNRGDYKTMEQCAGVLQYILPYATECSRAGLAKLKKVLRAVHKQFSCPPPEVLAEKSVDLYLEDPEFDEDKLRDMIISGTSAEQVINHALHSRRQQGSVIPKSGAVVKIESDAPSTSKPSSASSSCTIPERGLSGAGAEKENDPYIKVYENLYYLVAQVEDVSASDKWPGFVLTKEGEEFVRTSANYYKYDLCYNPMRYDSWLSLAKTLDEEVDLLLNDGSKNINVVEWRKTGVLASRVELSRRQSRRSLLMALTLATTSDQKSEVNELLALVYYDSIQNVVPSYDQRRHVPVHDASWIAACKNSFAHFEVALSFKPHWTHVFYCGKLTEKLEHPHAVSLAYYKKGIDMNPTAVDPLYRLHASRFKLLCGSRHSDKSILQVVGQYCFLSSTLEKVEKICQAAVGVLPDVAGPVGESVVLPVEGSVQEGVDSQVVVTGKAIEKFTIGDLKEDADKELLKQVWNALFDDCAAALQSCFDGELKHFHKARYRLALGLHCRGDDHDLEKAKEELAFCFKTHRSLFTINMWEIDESHLRKSRKKPAHQRVLELGMPESSRKFISCVRKYLIFYLTLCEEAEDLCTLERAYTCLKTDRKFSLCLEDISRVALGKYILVLARAICQADSEGPASQTRLHPLLEKMFNLYMDYGISWSDSAGLSLAEAGIMNSPEVAESAIYSYTHRYIQLLEADKRLDALEIVNERIRKRFKNPKLVGAQSGQVCKHACFAWCRALCTALCSITTISPETLLKNSWNTEQGLEERKDQEQLLVDLQDDFMATSSYETHSLPTLSQHPLVPTDDIALGAEPSISTAGPSISAALSMSYSLIKRMKNVLVKQASIENLDKATALLRSTYVFYRDSFSGPFPSGINLYVIPPGKISSRAEVASSSLPGGLLVGVEPLDISTPRKLLMWAFALVHGRTGGVAEAVKYCEEQAKPRLKKGPSSVSQGTAATIPIASVTQEKTVIIDRTNISLSKPPVLPSPLPTEVDRSWAPMDVELSTGPAPTVSTPAQTSHEGHGVLVYAAAAPGGIGQSSVANVALSPRPVSANASPSGQVREHNGS</sequence>
<protein>
    <recommendedName>
        <fullName evidence="7">Calcineurin-binding protein cabin-1</fullName>
    </recommendedName>
</protein>
<proteinExistence type="predicted"/>
<feature type="compositionally biased region" description="Polar residues" evidence="4">
    <location>
        <begin position="402"/>
        <end position="412"/>
    </location>
</feature>
<dbReference type="GO" id="GO:0006325">
    <property type="term" value="P:chromatin organization"/>
    <property type="evidence" value="ECO:0007669"/>
    <property type="project" value="InterPro"/>
</dbReference>
<dbReference type="GO" id="GO:0005634">
    <property type="term" value="C:nucleus"/>
    <property type="evidence" value="ECO:0007669"/>
    <property type="project" value="UniProtKB-SubCell"/>
</dbReference>
<reference evidence="5" key="1">
    <citation type="submission" date="2020-06" db="EMBL/GenBank/DDBJ databases">
        <title>WGS assembly of Ceratodon purpureus strain R40.</title>
        <authorList>
            <person name="Carey S.B."/>
            <person name="Jenkins J."/>
            <person name="Shu S."/>
            <person name="Lovell J.T."/>
            <person name="Sreedasyam A."/>
            <person name="Maumus F."/>
            <person name="Tiley G.P."/>
            <person name="Fernandez-Pozo N."/>
            <person name="Barry K."/>
            <person name="Chen C."/>
            <person name="Wang M."/>
            <person name="Lipzen A."/>
            <person name="Daum C."/>
            <person name="Saski C.A."/>
            <person name="Payton A.C."/>
            <person name="Mcbreen J.C."/>
            <person name="Conrad R.E."/>
            <person name="Kollar L.M."/>
            <person name="Olsson S."/>
            <person name="Huttunen S."/>
            <person name="Landis J.B."/>
            <person name="Wickett N.J."/>
            <person name="Johnson M.G."/>
            <person name="Rensing S.A."/>
            <person name="Grimwood J."/>
            <person name="Schmutz J."/>
            <person name="Mcdaniel S.F."/>
        </authorList>
    </citation>
    <scope>NUCLEOTIDE SEQUENCE</scope>
    <source>
        <strain evidence="5">R40</strain>
    </source>
</reference>
<dbReference type="SUPFAM" id="SSF48452">
    <property type="entry name" value="TPR-like"/>
    <property type="match status" value="1"/>
</dbReference>
<dbReference type="Gene3D" id="1.25.40.10">
    <property type="entry name" value="Tetratricopeptide repeat domain"/>
    <property type="match status" value="1"/>
</dbReference>
<feature type="compositionally biased region" description="Basic and acidic residues" evidence="4">
    <location>
        <begin position="384"/>
        <end position="401"/>
    </location>
</feature>
<dbReference type="PANTHER" id="PTHR15502">
    <property type="entry name" value="CALCINEURIN-BINDING PROTEIN CABIN 1-RELATED"/>
    <property type="match status" value="1"/>
</dbReference>
<feature type="region of interest" description="Disordered" evidence="4">
    <location>
        <begin position="501"/>
        <end position="538"/>
    </location>
</feature>
<feature type="compositionally biased region" description="Basic and acidic residues" evidence="4">
    <location>
        <begin position="366"/>
        <end position="375"/>
    </location>
</feature>
<dbReference type="InterPro" id="IPR019734">
    <property type="entry name" value="TPR_rpt"/>
</dbReference>
<feature type="compositionally biased region" description="Basic and acidic residues" evidence="4">
    <location>
        <begin position="642"/>
        <end position="657"/>
    </location>
</feature>
<keyword evidence="3" id="KW-0802">TPR repeat</keyword>
<keyword evidence="2" id="KW-0539">Nucleus</keyword>
<dbReference type="EMBL" id="CM026424">
    <property type="protein sequence ID" value="KAG0581073.1"/>
    <property type="molecule type" value="Genomic_DNA"/>
</dbReference>
<feature type="compositionally biased region" description="Low complexity" evidence="4">
    <location>
        <begin position="1271"/>
        <end position="1284"/>
    </location>
</feature>
<dbReference type="PROSITE" id="PS50005">
    <property type="entry name" value="TPR"/>
    <property type="match status" value="1"/>
</dbReference>
<dbReference type="Proteomes" id="UP000822688">
    <property type="component" value="Chromosome 4"/>
</dbReference>
<evidence type="ECO:0008006" key="7">
    <source>
        <dbReference type="Google" id="ProtNLM"/>
    </source>
</evidence>
<organism evidence="5 6">
    <name type="scientific">Ceratodon purpureus</name>
    <name type="common">Fire moss</name>
    <name type="synonym">Dicranum purpureum</name>
    <dbReference type="NCBI Taxonomy" id="3225"/>
    <lineage>
        <taxon>Eukaryota</taxon>
        <taxon>Viridiplantae</taxon>
        <taxon>Streptophyta</taxon>
        <taxon>Embryophyta</taxon>
        <taxon>Bryophyta</taxon>
        <taxon>Bryophytina</taxon>
        <taxon>Bryopsida</taxon>
        <taxon>Dicranidae</taxon>
        <taxon>Pseudoditrichales</taxon>
        <taxon>Ditrichaceae</taxon>
        <taxon>Ceratodon</taxon>
    </lineage>
</organism>
<evidence type="ECO:0000313" key="5">
    <source>
        <dbReference type="EMBL" id="KAG0581073.1"/>
    </source>
</evidence>
<feature type="region of interest" description="Disordered" evidence="4">
    <location>
        <begin position="350"/>
        <end position="472"/>
    </location>
</feature>
<feature type="compositionally biased region" description="Basic and acidic residues" evidence="4">
    <location>
        <begin position="436"/>
        <end position="463"/>
    </location>
</feature>
<dbReference type="PANTHER" id="PTHR15502:SF7">
    <property type="entry name" value="CALCINEURIN-BINDING PROTEIN CABIN-1"/>
    <property type="match status" value="1"/>
</dbReference>
<dbReference type="InterPro" id="IPR033053">
    <property type="entry name" value="Hir3/CABIN1"/>
</dbReference>
<feature type="compositionally biased region" description="Polar residues" evidence="4">
    <location>
        <begin position="354"/>
        <end position="365"/>
    </location>
</feature>
<comment type="subcellular location">
    <subcellularLocation>
        <location evidence="1">Nucleus</location>
    </subcellularLocation>
</comment>
<feature type="region of interest" description="Disordered" evidence="4">
    <location>
        <begin position="1269"/>
        <end position="1297"/>
    </location>
</feature>
<evidence type="ECO:0000256" key="1">
    <source>
        <dbReference type="ARBA" id="ARBA00004123"/>
    </source>
</evidence>
<evidence type="ECO:0000313" key="6">
    <source>
        <dbReference type="Proteomes" id="UP000822688"/>
    </source>
</evidence>
<dbReference type="SMART" id="SM00028">
    <property type="entry name" value="TPR"/>
    <property type="match status" value="2"/>
</dbReference>
<feature type="compositionally biased region" description="Low complexity" evidence="4">
    <location>
        <begin position="507"/>
        <end position="520"/>
    </location>
</feature>
<evidence type="ECO:0000256" key="3">
    <source>
        <dbReference type="PROSITE-ProRule" id="PRU00339"/>
    </source>
</evidence>
<feature type="repeat" description="TPR" evidence="3">
    <location>
        <begin position="118"/>
        <end position="151"/>
    </location>
</feature>
<name>A0A8T0IEY8_CERPU</name>
<feature type="region of interest" description="Disordered" evidence="4">
    <location>
        <begin position="642"/>
        <end position="678"/>
    </location>
</feature>
<evidence type="ECO:0000256" key="2">
    <source>
        <dbReference type="ARBA" id="ARBA00023242"/>
    </source>
</evidence>
<gene>
    <name evidence="5" type="ORF">KC19_4G222800</name>
</gene>
<dbReference type="GO" id="GO:0031491">
    <property type="term" value="F:nucleosome binding"/>
    <property type="evidence" value="ECO:0007669"/>
    <property type="project" value="TreeGrafter"/>
</dbReference>
<comment type="caution">
    <text evidence="5">The sequence shown here is derived from an EMBL/GenBank/DDBJ whole genome shotgun (WGS) entry which is preliminary data.</text>
</comment>
<keyword evidence="6" id="KW-1185">Reference proteome</keyword>
<dbReference type="InterPro" id="IPR011990">
    <property type="entry name" value="TPR-like_helical_dom_sf"/>
</dbReference>